<evidence type="ECO:0000256" key="20">
    <source>
        <dbReference type="ARBA" id="ARBA00033223"/>
    </source>
</evidence>
<comment type="catalytic activity">
    <reaction evidence="24">
        <text>tauroallocholate(out) + 2 Na(+)(out) = tauroallocholate(in) + 2 Na(+)(in)</text>
        <dbReference type="Rhea" id="RHEA:51840"/>
        <dbReference type="ChEBI" id="CHEBI:29101"/>
        <dbReference type="ChEBI" id="CHEBI:191406"/>
    </reaction>
</comment>
<dbReference type="AlphaFoldDB" id="F6Y2B5"/>
<evidence type="ECO:0000256" key="3">
    <source>
        <dbReference type="ARBA" id="ARBA00011407"/>
    </source>
</evidence>
<feature type="transmembrane region" description="Helical" evidence="31">
    <location>
        <begin position="227"/>
        <end position="248"/>
    </location>
</feature>
<keyword evidence="9 31" id="KW-1133">Transmembrane helix</keyword>
<dbReference type="PANTHER" id="PTHR10361">
    <property type="entry name" value="SODIUM-BILE ACID COTRANSPORTER"/>
    <property type="match status" value="1"/>
</dbReference>
<dbReference type="Proteomes" id="UP000008144">
    <property type="component" value="Chromosome 1"/>
</dbReference>
<keyword evidence="15" id="KW-0739">Sodium transport</keyword>
<feature type="transmembrane region" description="Helical" evidence="31">
    <location>
        <begin position="164"/>
        <end position="183"/>
    </location>
</feature>
<dbReference type="HOGENOM" id="CLU_034788_7_5_1"/>
<comment type="subunit">
    <text evidence="3">Monomer and homodimer.</text>
</comment>
<sequence>MTTAMSNISFNVTSPPRLPFVPTQSLQSYHISVATNVIIAVGMFGIGLTTDFYKIWYYLKRPKAYGIGVSLQLIIVPLVAWALTKIFVMNDIQALGVMIQGCSPGGSVSNVVIYWLDGVVDLSVAMTSTTTVLALGTMPLWLLIFEKGNNLDSSLRIPFRDLGITLASFLGPLLVGMICSWVFKKKKETVEKIAKALIVLASVALLVTLIVNSIVQPISWTLTWQQGVIVAIMPPIIYLIGHLICMIPQLKLNSKVRRTVGIEIALQNVRICISVLTTTFLATRPRIYGQIVLFPILYYIFQIGYSILYGVVLHVG</sequence>
<name>F6Y2B5_CIOIN</name>
<evidence type="ECO:0000256" key="2">
    <source>
        <dbReference type="ARBA" id="ARBA00006528"/>
    </source>
</evidence>
<dbReference type="Gene3D" id="1.20.1530.20">
    <property type="match status" value="1"/>
</dbReference>
<comment type="subcellular location">
    <subcellularLocation>
        <location evidence="1">Membrane</location>
        <topology evidence="1">Multi-pass membrane protein</topology>
    </subcellularLocation>
</comment>
<organism evidence="32 33">
    <name type="scientific">Ciona intestinalis</name>
    <name type="common">Transparent sea squirt</name>
    <name type="synonym">Ascidia intestinalis</name>
    <dbReference type="NCBI Taxonomy" id="7719"/>
    <lineage>
        <taxon>Eukaryota</taxon>
        <taxon>Metazoa</taxon>
        <taxon>Chordata</taxon>
        <taxon>Tunicata</taxon>
        <taxon>Ascidiacea</taxon>
        <taxon>Phlebobranchia</taxon>
        <taxon>Cionidae</taxon>
        <taxon>Ciona</taxon>
    </lineage>
</organism>
<evidence type="ECO:0000256" key="4">
    <source>
        <dbReference type="ARBA" id="ARBA00013351"/>
    </source>
</evidence>
<comment type="function">
    <text evidence="23">Plays a critical role in the sodium-dependent reabsorption of bile acids from the lumen of the small intestine. Transports various bile acids, unconjugated or conjugated, such as cholate and taurocholate. Also responsible for bile acid transport in the renal proximal tubules, a salvage mechanism that helps conserve bile acids. Works collaboratively with the Na(+)-taurocholate cotransporting polypeptide (NTCP), the organic solute transporter (OST), and the bile salt export pump (BSEP), to ensure efficacious biological recycling of bile acids during enterohepatic circulation.</text>
</comment>
<dbReference type="Pfam" id="PF01758">
    <property type="entry name" value="SBF"/>
    <property type="match status" value="1"/>
</dbReference>
<accession>F6Y2B5</accession>
<comment type="catalytic activity">
    <reaction evidence="27">
        <text>tauro-beta-muricholate(out) + 2 Na(+)(out) = tauro-beta-muricholate(in) + 2 Na(+)(in)</text>
        <dbReference type="Rhea" id="RHEA:72179"/>
        <dbReference type="ChEBI" id="CHEBI:29101"/>
        <dbReference type="ChEBI" id="CHEBI:133064"/>
    </reaction>
</comment>
<evidence type="ECO:0000256" key="14">
    <source>
        <dbReference type="ARBA" id="ARBA00023180"/>
    </source>
</evidence>
<evidence type="ECO:0000256" key="30">
    <source>
        <dbReference type="ARBA" id="ARBA00049276"/>
    </source>
</evidence>
<evidence type="ECO:0000256" key="13">
    <source>
        <dbReference type="ARBA" id="ARBA00023136"/>
    </source>
</evidence>
<evidence type="ECO:0000313" key="33">
    <source>
        <dbReference type="Proteomes" id="UP000008144"/>
    </source>
</evidence>
<evidence type="ECO:0000313" key="32">
    <source>
        <dbReference type="Ensembl" id="ENSCINP00000028590.2"/>
    </source>
</evidence>
<evidence type="ECO:0000256" key="8">
    <source>
        <dbReference type="ARBA" id="ARBA00022847"/>
    </source>
</evidence>
<dbReference type="InterPro" id="IPR002657">
    <property type="entry name" value="BilAc:Na_symport/Acr3"/>
</dbReference>
<evidence type="ECO:0000256" key="23">
    <source>
        <dbReference type="ARBA" id="ARBA00046038"/>
    </source>
</evidence>
<evidence type="ECO:0000256" key="10">
    <source>
        <dbReference type="ARBA" id="ARBA00023053"/>
    </source>
</evidence>
<keyword evidence="10" id="KW-0915">Sodium</keyword>
<reference evidence="32" key="4">
    <citation type="submission" date="2025-09" db="UniProtKB">
        <authorList>
            <consortium name="Ensembl"/>
        </authorList>
    </citation>
    <scope>IDENTIFICATION</scope>
</reference>
<dbReference type="PANTHER" id="PTHR10361:SF19">
    <property type="entry name" value="ILEAL SODIUM_BILE ACID COTRANSPORTER"/>
    <property type="match status" value="1"/>
</dbReference>
<keyword evidence="13 31" id="KW-0472">Membrane</keyword>
<feature type="transmembrane region" description="Helical" evidence="31">
    <location>
        <begin position="195"/>
        <end position="215"/>
    </location>
</feature>
<keyword evidence="12" id="KW-0406">Ion transport</keyword>
<reference evidence="32" key="3">
    <citation type="submission" date="2025-08" db="UniProtKB">
        <authorList>
            <consortium name="Ensembl"/>
        </authorList>
    </citation>
    <scope>IDENTIFICATION</scope>
</reference>
<evidence type="ECO:0000256" key="18">
    <source>
        <dbReference type="ARBA" id="ARBA00032438"/>
    </source>
</evidence>
<comment type="similarity">
    <text evidence="2">Belongs to the bile acid:sodium symporter (BASS) (TC 2.A.28) family.</text>
</comment>
<dbReference type="GO" id="GO:0006814">
    <property type="term" value="P:sodium ion transport"/>
    <property type="evidence" value="ECO:0007669"/>
    <property type="project" value="UniProtKB-KW"/>
</dbReference>
<comment type="catalytic activity">
    <reaction evidence="30">
        <text>tauronorcholate(out) + 2 Na(+)(out) = tauronorcholate(in) + 2 Na(+)(in)</text>
        <dbReference type="Rhea" id="RHEA:71915"/>
        <dbReference type="ChEBI" id="CHEBI:29101"/>
        <dbReference type="ChEBI" id="CHEBI:191405"/>
    </reaction>
</comment>
<comment type="catalytic activity">
    <reaction evidence="21">
        <text>glycocholate(out) + 2 Na(+)(out) = glycocholate(in) + 2 Na(+)(in)</text>
        <dbReference type="Rhea" id="RHEA:71935"/>
        <dbReference type="ChEBI" id="CHEBI:29101"/>
        <dbReference type="ChEBI" id="CHEBI:29746"/>
    </reaction>
</comment>
<dbReference type="GO" id="GO:0016020">
    <property type="term" value="C:membrane"/>
    <property type="evidence" value="ECO:0007669"/>
    <property type="project" value="UniProtKB-SubCell"/>
</dbReference>
<keyword evidence="7 31" id="KW-0812">Transmembrane</keyword>
<evidence type="ECO:0000256" key="7">
    <source>
        <dbReference type="ARBA" id="ARBA00022692"/>
    </source>
</evidence>
<dbReference type="OMA" id="GHLICMI"/>
<protein>
    <recommendedName>
        <fullName evidence="4">Ileal sodium/bile acid cotransporter</fullName>
    </recommendedName>
    <alternativeName>
        <fullName evidence="18">Apical sodium-dependent bile acid transporter</fullName>
    </alternativeName>
    <alternativeName>
        <fullName evidence="20">Ileal Na(+)/bile acid cotransporter</fullName>
    </alternativeName>
    <alternativeName>
        <fullName evidence="16">Ileal sodium-dependent bile acid transporter</fullName>
    </alternativeName>
    <alternativeName>
        <fullName evidence="19">Na(+)-dependent ileal bile acid transporter</fullName>
    </alternativeName>
    <alternativeName>
        <fullName evidence="17">Solute carrier family 10 member 2</fullName>
    </alternativeName>
</protein>
<evidence type="ECO:0000256" key="17">
    <source>
        <dbReference type="ARBA" id="ARBA00031381"/>
    </source>
</evidence>
<evidence type="ECO:0000256" key="31">
    <source>
        <dbReference type="SAM" id="Phobius"/>
    </source>
</evidence>
<comment type="catalytic activity">
    <reaction evidence="26">
        <text>taurodeoxycholate(out) + 2 Na(+)(out) = taurodeoxycholate(in) + 2 Na(+)(in)</text>
        <dbReference type="Rhea" id="RHEA:72087"/>
        <dbReference type="ChEBI" id="CHEBI:29101"/>
        <dbReference type="ChEBI" id="CHEBI:36261"/>
    </reaction>
</comment>
<dbReference type="Ensembl" id="ENSCINT00000028836.2">
    <property type="protein sequence ID" value="ENSCINP00000028590.2"/>
    <property type="gene ID" value="ENSCING00000016539.2"/>
</dbReference>
<evidence type="ECO:0000256" key="16">
    <source>
        <dbReference type="ARBA" id="ARBA00030792"/>
    </source>
</evidence>
<keyword evidence="8" id="KW-0769">Symport</keyword>
<feature type="transmembrane region" description="Helical" evidence="31">
    <location>
        <begin position="123"/>
        <end position="144"/>
    </location>
</feature>
<keyword evidence="14" id="KW-0325">Glycoprotein</keyword>
<evidence type="ECO:0000256" key="29">
    <source>
        <dbReference type="ARBA" id="ARBA00048338"/>
    </source>
</evidence>
<comment type="catalytic activity">
    <reaction evidence="22">
        <text>cholate(out) + 2 Na(+)(out) = cholate(in) + 2 Na(+)(in)</text>
        <dbReference type="Rhea" id="RHEA:71911"/>
        <dbReference type="ChEBI" id="CHEBI:29101"/>
        <dbReference type="ChEBI" id="CHEBI:29747"/>
    </reaction>
</comment>
<keyword evidence="5" id="KW-0813">Transport</keyword>
<evidence type="ECO:0000256" key="27">
    <source>
        <dbReference type="ARBA" id="ARBA00048013"/>
    </source>
</evidence>
<comment type="catalytic activity">
    <reaction evidence="28">
        <text>taurocholate(out) + 2 Na(+)(out) = taurocholate(in) + 2 Na(+)(in)</text>
        <dbReference type="Rhea" id="RHEA:71875"/>
        <dbReference type="ChEBI" id="CHEBI:29101"/>
        <dbReference type="ChEBI" id="CHEBI:36257"/>
    </reaction>
</comment>
<comment type="catalytic activity">
    <reaction evidence="25">
        <text>tauroursodeoxycholate(out) + 2 Na(+)(out) = tauroursodeoxycholate(in) + 2 Na(+)(in)</text>
        <dbReference type="Rhea" id="RHEA:71927"/>
        <dbReference type="ChEBI" id="CHEBI:29101"/>
        <dbReference type="ChEBI" id="CHEBI:132028"/>
    </reaction>
</comment>
<comment type="catalytic activity">
    <reaction evidence="29">
        <text>taurochenodeoxycholate(out) + 2 Na(+)(out) = taurochenodeoxycholate(in) + 2 Na(+)(in)</text>
        <dbReference type="Rhea" id="RHEA:71923"/>
        <dbReference type="ChEBI" id="CHEBI:9407"/>
        <dbReference type="ChEBI" id="CHEBI:29101"/>
    </reaction>
</comment>
<evidence type="ECO:0000256" key="19">
    <source>
        <dbReference type="ARBA" id="ARBA00033014"/>
    </source>
</evidence>
<evidence type="ECO:0000256" key="11">
    <source>
        <dbReference type="ARBA" id="ARBA00023055"/>
    </source>
</evidence>
<evidence type="ECO:0000256" key="1">
    <source>
        <dbReference type="ARBA" id="ARBA00004141"/>
    </source>
</evidence>
<evidence type="ECO:0000256" key="15">
    <source>
        <dbReference type="ARBA" id="ARBA00023201"/>
    </source>
</evidence>
<feature type="transmembrane region" description="Helical" evidence="31">
    <location>
        <begin position="287"/>
        <end position="312"/>
    </location>
</feature>
<reference evidence="32" key="2">
    <citation type="journal article" date="2008" name="Genome Biol.">
        <title>Improved genome assembly and evidence-based global gene model set for the chordate Ciona intestinalis: new insight into intron and operon populations.</title>
        <authorList>
            <person name="Satou Y."/>
            <person name="Mineta K."/>
            <person name="Ogasawara M."/>
            <person name="Sasakura Y."/>
            <person name="Shoguchi E."/>
            <person name="Ueno K."/>
            <person name="Yamada L."/>
            <person name="Matsumoto J."/>
            <person name="Wasserscheid J."/>
            <person name="Dewar K."/>
            <person name="Wiley G.B."/>
            <person name="Macmil S.L."/>
            <person name="Roe B.A."/>
            <person name="Zeller R.W."/>
            <person name="Hastings K.E."/>
            <person name="Lemaire P."/>
            <person name="Lindquist E."/>
            <person name="Endo T."/>
            <person name="Hotta K."/>
            <person name="Inaba K."/>
        </authorList>
    </citation>
    <scope>NUCLEOTIDE SEQUENCE [LARGE SCALE GENOMIC DNA]</scope>
    <source>
        <strain evidence="32">wild type</strain>
    </source>
</reference>
<dbReference type="EMBL" id="EAAA01000002">
    <property type="status" value="NOT_ANNOTATED_CDS"/>
    <property type="molecule type" value="Genomic_DNA"/>
</dbReference>
<evidence type="ECO:0000256" key="12">
    <source>
        <dbReference type="ARBA" id="ARBA00023065"/>
    </source>
</evidence>
<evidence type="ECO:0000256" key="6">
    <source>
        <dbReference type="ARBA" id="ARBA00022553"/>
    </source>
</evidence>
<feature type="transmembrane region" description="Helical" evidence="31">
    <location>
        <begin position="94"/>
        <end position="116"/>
    </location>
</feature>
<feature type="transmembrane region" description="Helical" evidence="31">
    <location>
        <begin position="65"/>
        <end position="88"/>
    </location>
</feature>
<evidence type="ECO:0000256" key="9">
    <source>
        <dbReference type="ARBA" id="ARBA00022989"/>
    </source>
</evidence>
<evidence type="ECO:0000256" key="28">
    <source>
        <dbReference type="ARBA" id="ARBA00048327"/>
    </source>
</evidence>
<dbReference type="InterPro" id="IPR038770">
    <property type="entry name" value="Na+/solute_symporter_sf"/>
</dbReference>
<evidence type="ECO:0000256" key="5">
    <source>
        <dbReference type="ARBA" id="ARBA00022448"/>
    </source>
</evidence>
<keyword evidence="33" id="KW-1185">Reference proteome</keyword>
<proteinExistence type="inferred from homology"/>
<dbReference type="InterPro" id="IPR004710">
    <property type="entry name" value="Bilac:Na_transpt"/>
</dbReference>
<evidence type="ECO:0000256" key="26">
    <source>
        <dbReference type="ARBA" id="ARBA00047743"/>
    </source>
</evidence>
<feature type="transmembrane region" description="Helical" evidence="31">
    <location>
        <begin position="29"/>
        <end position="53"/>
    </location>
</feature>
<evidence type="ECO:0000256" key="25">
    <source>
        <dbReference type="ARBA" id="ARBA00047596"/>
    </source>
</evidence>
<dbReference type="GeneTree" id="ENSGT00950000182808"/>
<dbReference type="GO" id="GO:0015293">
    <property type="term" value="F:symporter activity"/>
    <property type="evidence" value="ECO:0007669"/>
    <property type="project" value="UniProtKB-KW"/>
</dbReference>
<keyword evidence="6" id="KW-0597">Phosphoprotein</keyword>
<keyword evidence="11" id="KW-0445">Lipid transport</keyword>
<dbReference type="GO" id="GO:0006869">
    <property type="term" value="P:lipid transport"/>
    <property type="evidence" value="ECO:0007669"/>
    <property type="project" value="UniProtKB-KW"/>
</dbReference>
<dbReference type="InParanoid" id="F6Y2B5"/>
<reference evidence="33" key="1">
    <citation type="journal article" date="2002" name="Science">
        <title>The draft genome of Ciona intestinalis: insights into chordate and vertebrate origins.</title>
        <authorList>
            <person name="Dehal P."/>
            <person name="Satou Y."/>
            <person name="Campbell R.K."/>
            <person name="Chapman J."/>
            <person name="Degnan B."/>
            <person name="De Tomaso A."/>
            <person name="Davidson B."/>
            <person name="Di Gregorio A."/>
            <person name="Gelpke M."/>
            <person name="Goodstein D.M."/>
            <person name="Harafuji N."/>
            <person name="Hastings K.E."/>
            <person name="Ho I."/>
            <person name="Hotta K."/>
            <person name="Huang W."/>
            <person name="Kawashima T."/>
            <person name="Lemaire P."/>
            <person name="Martinez D."/>
            <person name="Meinertzhagen I.A."/>
            <person name="Necula S."/>
            <person name="Nonaka M."/>
            <person name="Putnam N."/>
            <person name="Rash S."/>
            <person name="Saiga H."/>
            <person name="Satake M."/>
            <person name="Terry A."/>
            <person name="Yamada L."/>
            <person name="Wang H.G."/>
            <person name="Awazu S."/>
            <person name="Azumi K."/>
            <person name="Boore J."/>
            <person name="Branno M."/>
            <person name="Chin-Bow S."/>
            <person name="DeSantis R."/>
            <person name="Doyle S."/>
            <person name="Francino P."/>
            <person name="Keys D.N."/>
            <person name="Haga S."/>
            <person name="Hayashi H."/>
            <person name="Hino K."/>
            <person name="Imai K.S."/>
            <person name="Inaba K."/>
            <person name="Kano S."/>
            <person name="Kobayashi K."/>
            <person name="Kobayashi M."/>
            <person name="Lee B.I."/>
            <person name="Makabe K.W."/>
            <person name="Manohar C."/>
            <person name="Matassi G."/>
            <person name="Medina M."/>
            <person name="Mochizuki Y."/>
            <person name="Mount S."/>
            <person name="Morishita T."/>
            <person name="Miura S."/>
            <person name="Nakayama A."/>
            <person name="Nishizaka S."/>
            <person name="Nomoto H."/>
            <person name="Ohta F."/>
            <person name="Oishi K."/>
            <person name="Rigoutsos I."/>
            <person name="Sano M."/>
            <person name="Sasaki A."/>
            <person name="Sasakura Y."/>
            <person name="Shoguchi E."/>
            <person name="Shin-i T."/>
            <person name="Spagnuolo A."/>
            <person name="Stainier D."/>
            <person name="Suzuki M.M."/>
            <person name="Tassy O."/>
            <person name="Takatori N."/>
            <person name="Tokuoka M."/>
            <person name="Yagi K."/>
            <person name="Yoshizaki F."/>
            <person name="Wada S."/>
            <person name="Zhang C."/>
            <person name="Hyatt P.D."/>
            <person name="Larimer F."/>
            <person name="Detter C."/>
            <person name="Doggett N."/>
            <person name="Glavina T."/>
            <person name="Hawkins T."/>
            <person name="Richardson P."/>
            <person name="Lucas S."/>
            <person name="Kohara Y."/>
            <person name="Levine M."/>
            <person name="Satoh N."/>
            <person name="Rokhsar D.S."/>
        </authorList>
    </citation>
    <scope>NUCLEOTIDE SEQUENCE [LARGE SCALE GENOMIC DNA]</scope>
</reference>
<evidence type="ECO:0000256" key="21">
    <source>
        <dbReference type="ARBA" id="ARBA00034215"/>
    </source>
</evidence>
<evidence type="ECO:0000256" key="24">
    <source>
        <dbReference type="ARBA" id="ARBA00047311"/>
    </source>
</evidence>
<evidence type="ECO:0000256" key="22">
    <source>
        <dbReference type="ARBA" id="ARBA00034231"/>
    </source>
</evidence>
<dbReference type="EMBL" id="EAAA01000001">
    <property type="status" value="NOT_ANNOTATED_CDS"/>
    <property type="molecule type" value="Genomic_DNA"/>
</dbReference>